<proteinExistence type="predicted"/>
<organism evidence="1 2">
    <name type="scientific">Rhodotorula toruloides</name>
    <name type="common">Yeast</name>
    <name type="synonym">Rhodosporidium toruloides</name>
    <dbReference type="NCBI Taxonomy" id="5286"/>
    <lineage>
        <taxon>Eukaryota</taxon>
        <taxon>Fungi</taxon>
        <taxon>Dikarya</taxon>
        <taxon>Basidiomycota</taxon>
        <taxon>Pucciniomycotina</taxon>
        <taxon>Microbotryomycetes</taxon>
        <taxon>Sporidiobolales</taxon>
        <taxon>Sporidiobolaceae</taxon>
        <taxon>Rhodotorula</taxon>
    </lineage>
</organism>
<reference evidence="1 2" key="1">
    <citation type="submission" date="2019-07" db="EMBL/GenBank/DDBJ databases">
        <title>Rhodotorula toruloides NBRC10032 genome sequencing.</title>
        <authorList>
            <person name="Shida Y."/>
            <person name="Takaku H."/>
            <person name="Ogasawara W."/>
            <person name="Mori K."/>
        </authorList>
    </citation>
    <scope>NUCLEOTIDE SEQUENCE [LARGE SCALE GENOMIC DNA]</scope>
    <source>
        <strain evidence="1 2">NBRC10032</strain>
    </source>
</reference>
<sequence length="229" mass="24734">MYSEGEPTEDTKRAYGYIASAGYHNLSEENARVAVAEHQGMENLSLIRETLYSAFADVLVETPAIRQMLSQGPEWSAKAFFAATCLAIVEVALTRIDRHGVRAVDLGRTSPKVIGLNETPTHLRPFLSRLVEVSQALRALADADDARAVQEATEGIERLTPPKLDRLKERLAKGIGAEETLSSARSGVDGELAGLANAINTLALGMSALPAFRERQTQAFQVLASVTSL</sequence>
<dbReference type="Proteomes" id="UP000321518">
    <property type="component" value="Unassembled WGS sequence"/>
</dbReference>
<name>A0A511KGZ1_RHOTO</name>
<dbReference type="EMBL" id="BJWK01000008">
    <property type="protein sequence ID" value="GEM09641.1"/>
    <property type="molecule type" value="Genomic_DNA"/>
</dbReference>
<evidence type="ECO:0000313" key="1">
    <source>
        <dbReference type="EMBL" id="GEM09641.1"/>
    </source>
</evidence>
<accession>A0A511KGZ1</accession>
<evidence type="ECO:0000313" key="2">
    <source>
        <dbReference type="Proteomes" id="UP000321518"/>
    </source>
</evidence>
<dbReference type="OrthoDB" id="3360715at2759"/>
<dbReference type="AlphaFoldDB" id="A0A511KGZ1"/>
<gene>
    <name evidence="1" type="ORF">Rt10032_c08g3658</name>
</gene>
<comment type="caution">
    <text evidence="1">The sequence shown here is derived from an EMBL/GenBank/DDBJ whole genome shotgun (WGS) entry which is preliminary data.</text>
</comment>
<protein>
    <submittedName>
        <fullName evidence="1">Uncharacterized protein</fullName>
    </submittedName>
</protein>